<accession>A0A5C8IRI5</accession>
<dbReference type="Pfam" id="PF14065">
    <property type="entry name" value="Pvc16_N"/>
    <property type="match status" value="1"/>
</dbReference>
<gene>
    <name evidence="2" type="ORF">FVR03_22520</name>
</gene>
<protein>
    <submittedName>
        <fullName evidence="2">DUF4255 domain-containing protein</fullName>
    </submittedName>
</protein>
<feature type="domain" description="Pvc16 N-terminal" evidence="1">
    <location>
        <begin position="13"/>
        <end position="175"/>
    </location>
</feature>
<name>A0A5C8IRI5_9BACT</name>
<keyword evidence="3" id="KW-1185">Reference proteome</keyword>
<dbReference type="OrthoDB" id="7560784at2"/>
<dbReference type="Proteomes" id="UP000321926">
    <property type="component" value="Unassembled WGS sequence"/>
</dbReference>
<sequence>MISESLSFLAVELNKFLNQKLGATTDARLVLGNIAKAADGDQGQNSLVNRTVLSLINIEEDKVAKVRENYRKTDTSVLYKNPPLYVNIYILLAANMNTYSDSLRMITLIMQFFQSNSFFTPLTHPSLDSRILQLHADLFSLNFEQINHIWSTLGGKYMPSVMYKVRQLTVEDEDAVATEGKLIETIITETSSIHR</sequence>
<evidence type="ECO:0000313" key="3">
    <source>
        <dbReference type="Proteomes" id="UP000321926"/>
    </source>
</evidence>
<proteinExistence type="predicted"/>
<comment type="caution">
    <text evidence="2">The sequence shown here is derived from an EMBL/GenBank/DDBJ whole genome shotgun (WGS) entry which is preliminary data.</text>
</comment>
<dbReference type="AlphaFoldDB" id="A0A5C8IRI5"/>
<evidence type="ECO:0000313" key="2">
    <source>
        <dbReference type="EMBL" id="TXK23525.1"/>
    </source>
</evidence>
<dbReference type="InterPro" id="IPR025351">
    <property type="entry name" value="Pvc16_N"/>
</dbReference>
<dbReference type="EMBL" id="VRTY01000144">
    <property type="protein sequence ID" value="TXK23525.1"/>
    <property type="molecule type" value="Genomic_DNA"/>
</dbReference>
<evidence type="ECO:0000259" key="1">
    <source>
        <dbReference type="Pfam" id="PF14065"/>
    </source>
</evidence>
<reference evidence="2 3" key="1">
    <citation type="submission" date="2019-08" db="EMBL/GenBank/DDBJ databases">
        <authorList>
            <person name="Shi S."/>
        </authorList>
    </citation>
    <scope>NUCLEOTIDE SEQUENCE [LARGE SCALE GENOMIC DNA]</scope>
    <source>
        <strain evidence="2 3">GY10130</strain>
    </source>
</reference>
<organism evidence="2 3">
    <name type="scientific">Pontibacter qinzhouensis</name>
    <dbReference type="NCBI Taxonomy" id="2603253"/>
    <lineage>
        <taxon>Bacteria</taxon>
        <taxon>Pseudomonadati</taxon>
        <taxon>Bacteroidota</taxon>
        <taxon>Cytophagia</taxon>
        <taxon>Cytophagales</taxon>
        <taxon>Hymenobacteraceae</taxon>
        <taxon>Pontibacter</taxon>
    </lineage>
</organism>